<dbReference type="RefSeq" id="WP_188547912.1">
    <property type="nucleotide sequence ID" value="NZ_BMCU01000008.1"/>
</dbReference>
<keyword evidence="13" id="KW-0460">Magnesium</keyword>
<dbReference type="Pfam" id="PF03737">
    <property type="entry name" value="RraA-like"/>
    <property type="match status" value="1"/>
</dbReference>
<dbReference type="EMBL" id="BMCU01000008">
    <property type="protein sequence ID" value="GGG28900.1"/>
    <property type="molecule type" value="Genomic_DNA"/>
</dbReference>
<evidence type="ECO:0000256" key="5">
    <source>
        <dbReference type="ARBA" id="ARBA00012213"/>
    </source>
</evidence>
<evidence type="ECO:0000256" key="8">
    <source>
        <dbReference type="ARBA" id="ARBA00025046"/>
    </source>
</evidence>
<evidence type="ECO:0000256" key="11">
    <source>
        <dbReference type="ARBA" id="ARBA00032305"/>
    </source>
</evidence>
<evidence type="ECO:0000256" key="9">
    <source>
        <dbReference type="ARBA" id="ARBA00029596"/>
    </source>
</evidence>
<comment type="catalytic activity">
    <reaction evidence="12">
        <text>oxaloacetate + H(+) = pyruvate + CO2</text>
        <dbReference type="Rhea" id="RHEA:15641"/>
        <dbReference type="ChEBI" id="CHEBI:15361"/>
        <dbReference type="ChEBI" id="CHEBI:15378"/>
        <dbReference type="ChEBI" id="CHEBI:16452"/>
        <dbReference type="ChEBI" id="CHEBI:16526"/>
        <dbReference type="EC" id="4.1.1.112"/>
    </reaction>
</comment>
<comment type="subunit">
    <text evidence="4">Homotrimer.</text>
</comment>
<evidence type="ECO:0000256" key="1">
    <source>
        <dbReference type="ARBA" id="ARBA00001342"/>
    </source>
</evidence>
<comment type="caution">
    <text evidence="14">The sequence shown here is derived from an EMBL/GenBank/DDBJ whole genome shotgun (WGS) entry which is preliminary data.</text>
</comment>
<dbReference type="GO" id="GO:0046872">
    <property type="term" value="F:metal ion binding"/>
    <property type="evidence" value="ECO:0007669"/>
    <property type="project" value="UniProtKB-KW"/>
</dbReference>
<dbReference type="AlphaFoldDB" id="A0A917G8W7"/>
<reference evidence="14" key="2">
    <citation type="submission" date="2020-09" db="EMBL/GenBank/DDBJ databases">
        <authorList>
            <person name="Sun Q."/>
            <person name="Sedlacek I."/>
        </authorList>
    </citation>
    <scope>NUCLEOTIDE SEQUENCE</scope>
    <source>
        <strain evidence="14">CCM 7905</strain>
    </source>
</reference>
<dbReference type="EC" id="4.1.1.112" evidence="6"/>
<evidence type="ECO:0000256" key="2">
    <source>
        <dbReference type="ARBA" id="ARBA00001968"/>
    </source>
</evidence>
<dbReference type="GO" id="GO:0047443">
    <property type="term" value="F:4-hydroxy-4-methyl-2-oxoglutarate aldolase activity"/>
    <property type="evidence" value="ECO:0007669"/>
    <property type="project" value="UniProtKB-EC"/>
</dbReference>
<feature type="binding site" evidence="13">
    <location>
        <position position="115"/>
    </location>
    <ligand>
        <name>Mg(2+)</name>
        <dbReference type="ChEBI" id="CHEBI:18420"/>
    </ligand>
</feature>
<proteinExistence type="inferred from homology"/>
<comment type="cofactor">
    <cofactor evidence="2">
        <name>a divalent metal cation</name>
        <dbReference type="ChEBI" id="CHEBI:60240"/>
    </cofactor>
</comment>
<keyword evidence="13" id="KW-0479">Metal-binding</keyword>
<dbReference type="GO" id="GO:0008948">
    <property type="term" value="F:oxaloacetate decarboxylase activity"/>
    <property type="evidence" value="ECO:0007669"/>
    <property type="project" value="UniProtKB-EC"/>
</dbReference>
<name>A0A917G8W7_9NOCA</name>
<dbReference type="NCBIfam" id="NF006731">
    <property type="entry name" value="PRK09262.1"/>
    <property type="match status" value="1"/>
</dbReference>
<keyword evidence="15" id="KW-1185">Reference proteome</keyword>
<evidence type="ECO:0000313" key="15">
    <source>
        <dbReference type="Proteomes" id="UP000654257"/>
    </source>
</evidence>
<evidence type="ECO:0000256" key="4">
    <source>
        <dbReference type="ARBA" id="ARBA00011233"/>
    </source>
</evidence>
<dbReference type="CDD" id="cd16841">
    <property type="entry name" value="RraA_family"/>
    <property type="match status" value="1"/>
</dbReference>
<dbReference type="InterPro" id="IPR005493">
    <property type="entry name" value="RraA/RraA-like"/>
</dbReference>
<comment type="cofactor">
    <cofactor evidence="13">
        <name>Mg(2+)</name>
        <dbReference type="ChEBI" id="CHEBI:18420"/>
    </cofactor>
</comment>
<comment type="function">
    <text evidence="8">Catalyzes the aldol cleavage of 4-hydroxy-4-methyl-2-oxoglutarate (HMG) into 2 molecules of pyruvate. Also contains a secondary oxaloacetate (OAA) decarboxylase activity due to the common pyruvate enolate transition state formed following C-C bond cleavage in the retro-aldol and decarboxylation reactions.</text>
</comment>
<reference evidence="14" key="1">
    <citation type="journal article" date="2014" name="Int. J. Syst. Evol. Microbiol.">
        <title>Complete genome sequence of Corynebacterium casei LMG S-19264T (=DSM 44701T), isolated from a smear-ripened cheese.</title>
        <authorList>
            <consortium name="US DOE Joint Genome Institute (JGI-PGF)"/>
            <person name="Walter F."/>
            <person name="Albersmeier A."/>
            <person name="Kalinowski J."/>
            <person name="Ruckert C."/>
        </authorList>
    </citation>
    <scope>NUCLEOTIDE SEQUENCE</scope>
    <source>
        <strain evidence="14">CCM 7905</strain>
    </source>
</reference>
<dbReference type="Gene3D" id="3.50.30.40">
    <property type="entry name" value="Ribonuclease E inhibitor RraA/RraA-like"/>
    <property type="match status" value="1"/>
</dbReference>
<evidence type="ECO:0000256" key="12">
    <source>
        <dbReference type="ARBA" id="ARBA00047973"/>
    </source>
</evidence>
<dbReference type="SUPFAM" id="SSF89562">
    <property type="entry name" value="RraA-like"/>
    <property type="match status" value="1"/>
</dbReference>
<sequence length="213" mass="22258">MVVTAAERTPATGATPTERFSAATAHEAAGRIGALPARIRPAYDGAEIYGPAYPVLCPVGDNLWLHRAVAEASPGDVLVVQTTAGAEYGYWGEILSEAARARGLGGLVLDGGVRDVGALAQVGFPVFSSSICINGTIKDPDAPGRLGGPIRLGAYRIARGDVIVGDVDGVVVIPRDQWPEVQKASREREEKEAAIIAEIRSGASTLDLYSLPR</sequence>
<feature type="binding site" evidence="13">
    <location>
        <begin position="92"/>
        <end position="95"/>
    </location>
    <ligand>
        <name>substrate</name>
    </ligand>
</feature>
<dbReference type="PANTHER" id="PTHR33254:SF4">
    <property type="entry name" value="4-HYDROXY-4-METHYL-2-OXOGLUTARATE ALDOLASE 3-RELATED"/>
    <property type="match status" value="1"/>
</dbReference>
<comment type="catalytic activity">
    <reaction evidence="1">
        <text>4-hydroxy-4-methyl-2-oxoglutarate = 2 pyruvate</text>
        <dbReference type="Rhea" id="RHEA:22748"/>
        <dbReference type="ChEBI" id="CHEBI:15361"/>
        <dbReference type="ChEBI" id="CHEBI:58276"/>
        <dbReference type="EC" id="4.1.3.17"/>
    </reaction>
</comment>
<evidence type="ECO:0000256" key="7">
    <source>
        <dbReference type="ARBA" id="ARBA00016549"/>
    </source>
</evidence>
<dbReference type="EC" id="4.1.3.17" evidence="5"/>
<dbReference type="Proteomes" id="UP000654257">
    <property type="component" value="Unassembled WGS sequence"/>
</dbReference>
<evidence type="ECO:0000256" key="6">
    <source>
        <dbReference type="ARBA" id="ARBA00012947"/>
    </source>
</evidence>
<evidence type="ECO:0000256" key="13">
    <source>
        <dbReference type="PIRSR" id="PIRSR605493-1"/>
    </source>
</evidence>
<dbReference type="InterPro" id="IPR036704">
    <property type="entry name" value="RraA/RraA-like_sf"/>
</dbReference>
<evidence type="ECO:0000256" key="10">
    <source>
        <dbReference type="ARBA" id="ARBA00030169"/>
    </source>
</evidence>
<evidence type="ECO:0000313" key="14">
    <source>
        <dbReference type="EMBL" id="GGG28900.1"/>
    </source>
</evidence>
<feature type="binding site" evidence="13">
    <location>
        <position position="114"/>
    </location>
    <ligand>
        <name>substrate</name>
    </ligand>
</feature>
<gene>
    <name evidence="14" type="ORF">GCM10007304_48470</name>
</gene>
<organism evidence="14 15">
    <name type="scientific">Rhodococcoides trifolii</name>
    <dbReference type="NCBI Taxonomy" id="908250"/>
    <lineage>
        <taxon>Bacteria</taxon>
        <taxon>Bacillati</taxon>
        <taxon>Actinomycetota</taxon>
        <taxon>Actinomycetes</taxon>
        <taxon>Mycobacteriales</taxon>
        <taxon>Nocardiaceae</taxon>
        <taxon>Rhodococcoides</taxon>
    </lineage>
</organism>
<dbReference type="PANTHER" id="PTHR33254">
    <property type="entry name" value="4-HYDROXY-4-METHYL-2-OXOGLUTARATE ALDOLASE 3-RELATED"/>
    <property type="match status" value="1"/>
</dbReference>
<accession>A0A917G8W7</accession>
<comment type="similarity">
    <text evidence="3">Belongs to the class II aldolase/RraA-like family.</text>
</comment>
<protein>
    <recommendedName>
        <fullName evidence="7">Putative 4-hydroxy-4-methyl-2-oxoglutarate aldolase</fullName>
        <ecNumber evidence="6">4.1.1.112</ecNumber>
        <ecNumber evidence="5">4.1.3.17</ecNumber>
    </recommendedName>
    <alternativeName>
        <fullName evidence="11">Oxaloacetate decarboxylase</fullName>
    </alternativeName>
    <alternativeName>
        <fullName evidence="9">Regulator of ribonuclease activity homolog</fullName>
    </alternativeName>
    <alternativeName>
        <fullName evidence="10">RraA-like protein</fullName>
    </alternativeName>
</protein>
<evidence type="ECO:0000256" key="3">
    <source>
        <dbReference type="ARBA" id="ARBA00008621"/>
    </source>
</evidence>